<geneLocation type="plasmid" evidence="1 4">
    <name>unnamed</name>
</geneLocation>
<accession>A0A1H3MVM5</accession>
<evidence type="ECO:0000313" key="3">
    <source>
        <dbReference type="Proteomes" id="UP000183417"/>
    </source>
</evidence>
<evidence type="ECO:0000313" key="2">
    <source>
        <dbReference type="EMBL" id="SDY80490.1"/>
    </source>
</evidence>
<proteinExistence type="predicted"/>
<dbReference type="Proteomes" id="UP000183417">
    <property type="component" value="Unassembled WGS sequence"/>
</dbReference>
<dbReference type="EMBL" id="CP065749">
    <property type="protein sequence ID" value="QPS84945.1"/>
    <property type="molecule type" value="Genomic_DNA"/>
</dbReference>
<dbReference type="AlphaFoldDB" id="A0A1H3MVM5"/>
<gene>
    <name evidence="1" type="ORF">I6G47_32890</name>
    <name evidence="2" type="ORF">SAMN05421547_10856</name>
</gene>
<evidence type="ECO:0000313" key="1">
    <source>
        <dbReference type="EMBL" id="QPS84945.1"/>
    </source>
</evidence>
<reference evidence="1 4" key="2">
    <citation type="submission" date="2020-12" db="EMBL/GenBank/DDBJ databases">
        <title>FDA dAtabase for Regulatory Grade micrObial Sequences (FDA-ARGOS): Supporting development and validation of Infectious Disease Dx tests.</title>
        <authorList>
            <person name="Sproer C."/>
            <person name="Gronow S."/>
            <person name="Severitt S."/>
            <person name="Schroder I."/>
            <person name="Tallon L."/>
            <person name="Sadzewicz L."/>
            <person name="Zhao X."/>
            <person name="Boylan J."/>
            <person name="Ott S."/>
            <person name="Bowen H."/>
            <person name="Vavikolanu K."/>
            <person name="Mehta A."/>
            <person name="Aluvathingal J."/>
            <person name="Nadendla S."/>
            <person name="Lowell S."/>
            <person name="Myers T."/>
            <person name="Yan Y."/>
            <person name="Sichtig H."/>
        </authorList>
    </citation>
    <scope>NUCLEOTIDE SEQUENCE [LARGE SCALE GENOMIC DNA]</scope>
    <source>
        <strain evidence="1 4">FDAARGOS_890</strain>
        <plasmid evidence="1 4">unnamed</plasmid>
    </source>
</reference>
<keyword evidence="4" id="KW-1185">Reference proteome</keyword>
<dbReference type="KEGG" id="dla:I6G47_32890"/>
<dbReference type="RefSeq" id="WP_074921831.1">
    <property type="nucleotide sequence ID" value="NZ_CP065749.1"/>
</dbReference>
<keyword evidence="1" id="KW-0614">Plasmid</keyword>
<evidence type="ECO:0000313" key="4">
    <source>
        <dbReference type="Proteomes" id="UP000595064"/>
    </source>
</evidence>
<dbReference type="EMBL" id="FNPE01000008">
    <property type="protein sequence ID" value="SDY80490.1"/>
    <property type="molecule type" value="Genomic_DNA"/>
</dbReference>
<name>A0A1H3MVM5_9BURK</name>
<reference evidence="2 3" key="1">
    <citation type="submission" date="2016-10" db="EMBL/GenBank/DDBJ databases">
        <authorList>
            <person name="de Groot N.N."/>
        </authorList>
    </citation>
    <scope>NUCLEOTIDE SEQUENCE [LARGE SCALE GENOMIC DNA]</scope>
    <source>
        <strain evidence="2 3">LMG 24775</strain>
    </source>
</reference>
<dbReference type="Proteomes" id="UP000595064">
    <property type="component" value="Plasmid unnamed"/>
</dbReference>
<protein>
    <submittedName>
        <fullName evidence="2">Uncharacterized protein</fullName>
    </submittedName>
</protein>
<sequence length="89" mass="9915">MEQFSQVEHVQVSADGSTVWVHALDGSTVGRFSKRFGLDVHTTVTQQMEGADQCLHCTHVPPRSDDWLTFCELMNQHHGIVVSPGLIQI</sequence>
<organism evidence="2 3">
    <name type="scientific">Delftia lacustris</name>
    <dbReference type="NCBI Taxonomy" id="558537"/>
    <lineage>
        <taxon>Bacteria</taxon>
        <taxon>Pseudomonadati</taxon>
        <taxon>Pseudomonadota</taxon>
        <taxon>Betaproteobacteria</taxon>
        <taxon>Burkholderiales</taxon>
        <taxon>Comamonadaceae</taxon>
        <taxon>Delftia</taxon>
    </lineage>
</organism>
<dbReference type="GeneID" id="94688953"/>